<feature type="region of interest" description="Disordered" evidence="1">
    <location>
        <begin position="1"/>
        <end position="225"/>
    </location>
</feature>
<comment type="caution">
    <text evidence="2">The sequence shown here is derived from an EMBL/GenBank/DDBJ whole genome shotgun (WGS) entry which is preliminary data.</text>
</comment>
<sequence length="323" mass="35518">MGSRRRNPRIDSNASAGTIPIALSPSASPSTPTGTSTPTPGLAPIPRARSRRNRNDTAAQTDKGYSEDYYASPDERSPVSEYYLPTKTYTPYRTPSNRRKKSTIKRQNPSPRLPTLDENKGRVGQVSRRNPSVKKPASIAALQPTPSIYDIRDLSPDLRPDEPAPVQGLRRAAALRDTNPTQKGGAKQRFRTSDRSKTQKDPRDDSRDVMRTWQNQTADSVRPSFEYVPITPLTAAPPPPPPKRKTSLMRGFGFGESSAQPPAAIEDGSETTKRQTQKQSMFSGGWWDVYSVWKAPPQKSTGVKEVTRTDGTAAAPFDPSNVV</sequence>
<feature type="compositionally biased region" description="Low complexity" evidence="1">
    <location>
        <begin position="18"/>
        <end position="44"/>
    </location>
</feature>
<organism evidence="2 3">
    <name type="scientific">Diplogelasinospora grovesii</name>
    <dbReference type="NCBI Taxonomy" id="303347"/>
    <lineage>
        <taxon>Eukaryota</taxon>
        <taxon>Fungi</taxon>
        <taxon>Dikarya</taxon>
        <taxon>Ascomycota</taxon>
        <taxon>Pezizomycotina</taxon>
        <taxon>Sordariomycetes</taxon>
        <taxon>Sordariomycetidae</taxon>
        <taxon>Sordariales</taxon>
        <taxon>Diplogelasinosporaceae</taxon>
        <taxon>Diplogelasinospora</taxon>
    </lineage>
</organism>
<feature type="region of interest" description="Disordered" evidence="1">
    <location>
        <begin position="253"/>
        <end position="280"/>
    </location>
</feature>
<dbReference type="EMBL" id="MU853755">
    <property type="protein sequence ID" value="KAK3945217.1"/>
    <property type="molecule type" value="Genomic_DNA"/>
</dbReference>
<feature type="compositionally biased region" description="Basic and acidic residues" evidence="1">
    <location>
        <begin position="150"/>
        <end position="162"/>
    </location>
</feature>
<name>A0AAN6NG72_9PEZI</name>
<dbReference type="AlphaFoldDB" id="A0AAN6NG72"/>
<reference evidence="3" key="1">
    <citation type="journal article" date="2023" name="Mol. Phylogenet. Evol.">
        <title>Genome-scale phylogeny and comparative genomics of the fungal order Sordariales.</title>
        <authorList>
            <person name="Hensen N."/>
            <person name="Bonometti L."/>
            <person name="Westerberg I."/>
            <person name="Brannstrom I.O."/>
            <person name="Guillou S."/>
            <person name="Cros-Aarteil S."/>
            <person name="Calhoun S."/>
            <person name="Haridas S."/>
            <person name="Kuo A."/>
            <person name="Mondo S."/>
            <person name="Pangilinan J."/>
            <person name="Riley R."/>
            <person name="LaButti K."/>
            <person name="Andreopoulos B."/>
            <person name="Lipzen A."/>
            <person name="Chen C."/>
            <person name="Yan M."/>
            <person name="Daum C."/>
            <person name="Ng V."/>
            <person name="Clum A."/>
            <person name="Steindorff A."/>
            <person name="Ohm R.A."/>
            <person name="Martin F."/>
            <person name="Silar P."/>
            <person name="Natvig D.O."/>
            <person name="Lalanne C."/>
            <person name="Gautier V."/>
            <person name="Ament-Velasquez S.L."/>
            <person name="Kruys A."/>
            <person name="Hutchinson M.I."/>
            <person name="Powell A.J."/>
            <person name="Barry K."/>
            <person name="Miller A.N."/>
            <person name="Grigoriev I.V."/>
            <person name="Debuchy R."/>
            <person name="Gladieux P."/>
            <person name="Hiltunen Thoren M."/>
            <person name="Johannesson H."/>
        </authorList>
    </citation>
    <scope>NUCLEOTIDE SEQUENCE [LARGE SCALE GENOMIC DNA]</scope>
    <source>
        <strain evidence="3">CBS 340.73</strain>
    </source>
</reference>
<feature type="region of interest" description="Disordered" evidence="1">
    <location>
        <begin position="297"/>
        <end position="323"/>
    </location>
</feature>
<keyword evidence="3" id="KW-1185">Reference proteome</keyword>
<protein>
    <submittedName>
        <fullName evidence="2">Uncharacterized protein</fullName>
    </submittedName>
</protein>
<proteinExistence type="predicted"/>
<accession>A0AAN6NG72</accession>
<evidence type="ECO:0000313" key="3">
    <source>
        <dbReference type="Proteomes" id="UP001303473"/>
    </source>
</evidence>
<evidence type="ECO:0000313" key="2">
    <source>
        <dbReference type="EMBL" id="KAK3945217.1"/>
    </source>
</evidence>
<evidence type="ECO:0000256" key="1">
    <source>
        <dbReference type="SAM" id="MobiDB-lite"/>
    </source>
</evidence>
<dbReference type="Proteomes" id="UP001303473">
    <property type="component" value="Unassembled WGS sequence"/>
</dbReference>
<feature type="compositionally biased region" description="Basic and acidic residues" evidence="1">
    <location>
        <begin position="191"/>
        <end position="210"/>
    </location>
</feature>
<gene>
    <name evidence="2" type="ORF">QBC46DRAFT_433364</name>
</gene>